<feature type="region of interest" description="Disordered" evidence="1">
    <location>
        <begin position="1"/>
        <end position="85"/>
    </location>
</feature>
<comment type="caution">
    <text evidence="2">The sequence shown here is derived from an EMBL/GenBank/DDBJ whole genome shotgun (WGS) entry which is preliminary data.</text>
</comment>
<proteinExistence type="predicted"/>
<reference evidence="2" key="1">
    <citation type="submission" date="2022-08" db="EMBL/GenBank/DDBJ databases">
        <authorList>
            <consortium name="DOE Joint Genome Institute"/>
            <person name="Min B."/>
            <person name="Sierra-Patev S."/>
            <person name="Naranjo-Ortiz M."/>
            <person name="Looney B."/>
            <person name="Konkel Z."/>
            <person name="Slot J.C."/>
            <person name="Sakamoto Y."/>
            <person name="Steenwyk J.L."/>
            <person name="Rokas A."/>
            <person name="Carro J."/>
            <person name="Camarero S."/>
            <person name="Ferreira P."/>
            <person name="Molpeceres G."/>
            <person name="Ruiz-duenas F.J."/>
            <person name="Serrano A."/>
            <person name="Henrissat B."/>
            <person name="Drula E."/>
            <person name="Hughes K.W."/>
            <person name="Mata J.L."/>
            <person name="Ishikawa N.K."/>
            <person name="Vargas-Isla R."/>
            <person name="Ushijima S."/>
            <person name="Smith C.A."/>
            <person name="Ahrendt S."/>
            <person name="Andreopoulos W."/>
            <person name="He G."/>
            <person name="LaButti K."/>
            <person name="Lipzen A."/>
            <person name="Ng V."/>
            <person name="Riley R."/>
            <person name="Sandor L."/>
            <person name="Barry K."/>
            <person name="Martinez A.T."/>
            <person name="Xiao Y."/>
            <person name="Gibbons J.G."/>
            <person name="Terashima K."/>
            <person name="Hibbett D.S."/>
            <person name="Grigoriev I.V."/>
        </authorList>
    </citation>
    <scope>NUCLEOTIDE SEQUENCE</scope>
    <source>
        <strain evidence="2">ET3784</strain>
    </source>
</reference>
<feature type="compositionally biased region" description="Low complexity" evidence="1">
    <location>
        <begin position="105"/>
        <end position="117"/>
    </location>
</feature>
<dbReference type="Proteomes" id="UP001176059">
    <property type="component" value="Unassembled WGS sequence"/>
</dbReference>
<feature type="compositionally biased region" description="Low complexity" evidence="1">
    <location>
        <begin position="35"/>
        <end position="46"/>
    </location>
</feature>
<gene>
    <name evidence="2" type="ORF">DFJ43DRAFT_631668</name>
</gene>
<organism evidence="2 3">
    <name type="scientific">Lentinula guzmanii</name>
    <dbReference type="NCBI Taxonomy" id="2804957"/>
    <lineage>
        <taxon>Eukaryota</taxon>
        <taxon>Fungi</taxon>
        <taxon>Dikarya</taxon>
        <taxon>Basidiomycota</taxon>
        <taxon>Agaricomycotina</taxon>
        <taxon>Agaricomycetes</taxon>
        <taxon>Agaricomycetidae</taxon>
        <taxon>Agaricales</taxon>
        <taxon>Marasmiineae</taxon>
        <taxon>Omphalotaceae</taxon>
        <taxon>Lentinula</taxon>
    </lineage>
</organism>
<keyword evidence="3" id="KW-1185">Reference proteome</keyword>
<accession>A0AA38JUV1</accession>
<sequence>MYYHTPARKSHLNPPNPKTNAQSCPRPLPRPPTPERTSISSLNRSLPPRPLPAPPLSIDSRSPPSTPNHLQISSSTSNHQKRKHPSILLTLDTSSEVLRCPPRPSSSKVTLSSSPTSILQAPPTPRTARQKRITKLQRHLGEPIPQDLVPLAPVPPRAHDWETPLLDTVRKKGKGGRDSLSAQRLKDFNEGAHTSDTGSGSEDSDKEELWDPSVALYAAQNPATHPRSSTRTQGTVRQWLWEKAGKRWEEENPADVVRALRSL</sequence>
<name>A0AA38JUV1_9AGAR</name>
<evidence type="ECO:0000313" key="3">
    <source>
        <dbReference type="Proteomes" id="UP001176059"/>
    </source>
</evidence>
<feature type="region of interest" description="Disordered" evidence="1">
    <location>
        <begin position="97"/>
        <end position="128"/>
    </location>
</feature>
<evidence type="ECO:0000256" key="1">
    <source>
        <dbReference type="SAM" id="MobiDB-lite"/>
    </source>
</evidence>
<feature type="region of interest" description="Disordered" evidence="1">
    <location>
        <begin position="168"/>
        <end position="213"/>
    </location>
</feature>
<dbReference type="EMBL" id="JANVFO010000005">
    <property type="protein sequence ID" value="KAJ3736565.1"/>
    <property type="molecule type" value="Genomic_DNA"/>
</dbReference>
<feature type="compositionally biased region" description="Polar residues" evidence="1">
    <location>
        <begin position="59"/>
        <end position="78"/>
    </location>
</feature>
<protein>
    <submittedName>
        <fullName evidence="2">Uncharacterized protein</fullName>
    </submittedName>
</protein>
<feature type="compositionally biased region" description="Basic residues" evidence="1">
    <location>
        <begin position="1"/>
        <end position="11"/>
    </location>
</feature>
<evidence type="ECO:0000313" key="2">
    <source>
        <dbReference type="EMBL" id="KAJ3736565.1"/>
    </source>
</evidence>
<dbReference type="AlphaFoldDB" id="A0AA38JUV1"/>
<reference evidence="2" key="2">
    <citation type="journal article" date="2023" name="Proc. Natl. Acad. Sci. U.S.A.">
        <title>A global phylogenomic analysis of the shiitake genus Lentinula.</title>
        <authorList>
            <person name="Sierra-Patev S."/>
            <person name="Min B."/>
            <person name="Naranjo-Ortiz M."/>
            <person name="Looney B."/>
            <person name="Konkel Z."/>
            <person name="Slot J.C."/>
            <person name="Sakamoto Y."/>
            <person name="Steenwyk J.L."/>
            <person name="Rokas A."/>
            <person name="Carro J."/>
            <person name="Camarero S."/>
            <person name="Ferreira P."/>
            <person name="Molpeceres G."/>
            <person name="Ruiz-Duenas F.J."/>
            <person name="Serrano A."/>
            <person name="Henrissat B."/>
            <person name="Drula E."/>
            <person name="Hughes K.W."/>
            <person name="Mata J.L."/>
            <person name="Ishikawa N.K."/>
            <person name="Vargas-Isla R."/>
            <person name="Ushijima S."/>
            <person name="Smith C.A."/>
            <person name="Donoghue J."/>
            <person name="Ahrendt S."/>
            <person name="Andreopoulos W."/>
            <person name="He G."/>
            <person name="LaButti K."/>
            <person name="Lipzen A."/>
            <person name="Ng V."/>
            <person name="Riley R."/>
            <person name="Sandor L."/>
            <person name="Barry K."/>
            <person name="Martinez A.T."/>
            <person name="Xiao Y."/>
            <person name="Gibbons J.G."/>
            <person name="Terashima K."/>
            <person name="Grigoriev I.V."/>
            <person name="Hibbett D."/>
        </authorList>
    </citation>
    <scope>NUCLEOTIDE SEQUENCE</scope>
    <source>
        <strain evidence="2">ET3784</strain>
    </source>
</reference>